<dbReference type="AlphaFoldDB" id="A0AAD4H9C5"/>
<comment type="caution">
    <text evidence="1">The sequence shown here is derived from an EMBL/GenBank/DDBJ whole genome shotgun (WGS) entry which is preliminary data.</text>
</comment>
<organism evidence="1 2">
    <name type="scientific">Linnemannia exigua</name>
    <dbReference type="NCBI Taxonomy" id="604196"/>
    <lineage>
        <taxon>Eukaryota</taxon>
        <taxon>Fungi</taxon>
        <taxon>Fungi incertae sedis</taxon>
        <taxon>Mucoromycota</taxon>
        <taxon>Mortierellomycotina</taxon>
        <taxon>Mortierellomycetes</taxon>
        <taxon>Mortierellales</taxon>
        <taxon>Mortierellaceae</taxon>
        <taxon>Linnemannia</taxon>
    </lineage>
</organism>
<dbReference type="Gene3D" id="3.80.10.10">
    <property type="entry name" value="Ribonuclease Inhibitor"/>
    <property type="match status" value="1"/>
</dbReference>
<dbReference type="InterPro" id="IPR032675">
    <property type="entry name" value="LRR_dom_sf"/>
</dbReference>
<reference evidence="1" key="1">
    <citation type="journal article" date="2020" name="Fungal Divers.">
        <title>Resolving the Mortierellaceae phylogeny through synthesis of multi-gene phylogenetics and phylogenomics.</title>
        <authorList>
            <person name="Vandepol N."/>
            <person name="Liber J."/>
            <person name="Desiro A."/>
            <person name="Na H."/>
            <person name="Kennedy M."/>
            <person name="Barry K."/>
            <person name="Grigoriev I.V."/>
            <person name="Miller A.N."/>
            <person name="O'Donnell K."/>
            <person name="Stajich J.E."/>
            <person name="Bonito G."/>
        </authorList>
    </citation>
    <scope>NUCLEOTIDE SEQUENCE</scope>
    <source>
        <strain evidence="1">NRRL 28262</strain>
    </source>
</reference>
<evidence type="ECO:0008006" key="3">
    <source>
        <dbReference type="Google" id="ProtNLM"/>
    </source>
</evidence>
<dbReference type="SUPFAM" id="SSF81383">
    <property type="entry name" value="F-box domain"/>
    <property type="match status" value="1"/>
</dbReference>
<accession>A0AAD4H9C5</accession>
<keyword evidence="2" id="KW-1185">Reference proteome</keyword>
<proteinExistence type="predicted"/>
<dbReference type="Proteomes" id="UP001194580">
    <property type="component" value="Unassembled WGS sequence"/>
</dbReference>
<dbReference type="SUPFAM" id="SSF52047">
    <property type="entry name" value="RNI-like"/>
    <property type="match status" value="1"/>
</dbReference>
<gene>
    <name evidence="1" type="ORF">BGZ95_002960</name>
</gene>
<evidence type="ECO:0000313" key="2">
    <source>
        <dbReference type="Proteomes" id="UP001194580"/>
    </source>
</evidence>
<dbReference type="InterPro" id="IPR036047">
    <property type="entry name" value="F-box-like_dom_sf"/>
</dbReference>
<evidence type="ECO:0000313" key="1">
    <source>
        <dbReference type="EMBL" id="KAG0278854.1"/>
    </source>
</evidence>
<sequence length="682" mass="79392">MQLQKIPEILLHVSNYLTQPDLSSCVQINRDWNNILVPILWNSIDDSLLSWNRLLETYDSSDNNDQGEESDEQRRSCWNEAWIRALLIKYGPHIRHLKVSWISLLDAVSRSETCTRIISLEVGDLMSNRTRKQEWDSCRLNTLTGLEKEAYYRELKELGGDEMIRAEDLLSPIFEGAILNPTTTTRKEQREWLLTLQRFLLFLRTTATGLKRLHLNKSLRLLGEIHSRGLLYMILADLRELRELNVDMCSLSMDALLRRLPKLEVLRSTEVMFIFDQDADSFPNDHSILLDGVYKNLCSLSMWENITVFGFACLLRCLPSLKALCIGGFMEDVDNDDEEWNDNEDEWDYTATTLYQRTIHSAMGGGPSSIPNRLEEIRLMSQFAATASPILSALFPWLPHLRRLTVDKLPATQIHDLLKNYPHFESICESPLIYQGYPHVDHHSDYSEGSFTPIRFLEVMPTLKCFDMIYLQLSIDSFVESRRYRQLMSSPARELEIFRCQIKNVKRWSEEDRALYESNVREMELDTEEQFSRGYQAMFLRIIGECTQLRVLEFGYDNPYGERWIPTTTIAETGEVVVEEGWDEEQIIESNKAYYCLELTLDAGLDELVDLKELQVFGCCGMDHLIGEEEVEWMAENWPKLRVVRGLCGEGDKDVRLRAIMKQLRPEVRFERLVDAYSMNML</sequence>
<name>A0AAD4H9C5_9FUNG</name>
<protein>
    <recommendedName>
        <fullName evidence="3">F-box domain-containing protein</fullName>
    </recommendedName>
</protein>
<dbReference type="EMBL" id="JAAAIL010000165">
    <property type="protein sequence ID" value="KAG0278854.1"/>
    <property type="molecule type" value="Genomic_DNA"/>
</dbReference>